<dbReference type="Proteomes" id="UP001499882">
    <property type="component" value="Unassembled WGS sequence"/>
</dbReference>
<dbReference type="InterPro" id="IPR036390">
    <property type="entry name" value="WH_DNA-bd_sf"/>
</dbReference>
<dbReference type="EMBL" id="BAABKN010000026">
    <property type="protein sequence ID" value="GAA4751477.1"/>
    <property type="molecule type" value="Genomic_DNA"/>
</dbReference>
<dbReference type="InterPro" id="IPR015421">
    <property type="entry name" value="PyrdxlP-dep_Trfase_major"/>
</dbReference>
<organism evidence="7 8">
    <name type="scientific">Nocardioides endophyticus</name>
    <dbReference type="NCBI Taxonomy" id="1353775"/>
    <lineage>
        <taxon>Bacteria</taxon>
        <taxon>Bacillati</taxon>
        <taxon>Actinomycetota</taxon>
        <taxon>Actinomycetes</taxon>
        <taxon>Propionibacteriales</taxon>
        <taxon>Nocardioidaceae</taxon>
        <taxon>Nocardioides</taxon>
    </lineage>
</organism>
<evidence type="ECO:0000256" key="4">
    <source>
        <dbReference type="ARBA" id="ARBA00023125"/>
    </source>
</evidence>
<dbReference type="SUPFAM" id="SSF53383">
    <property type="entry name" value="PLP-dependent transferases"/>
    <property type="match status" value="1"/>
</dbReference>
<protein>
    <submittedName>
        <fullName evidence="7">PLP-dependent aminotransferase family protein</fullName>
    </submittedName>
</protein>
<dbReference type="Gene3D" id="1.10.10.10">
    <property type="entry name" value="Winged helix-like DNA-binding domain superfamily/Winged helix DNA-binding domain"/>
    <property type="match status" value="1"/>
</dbReference>
<name>A0ABP8ZB08_9ACTN</name>
<reference evidence="8" key="1">
    <citation type="journal article" date="2019" name="Int. J. Syst. Evol. Microbiol.">
        <title>The Global Catalogue of Microorganisms (GCM) 10K type strain sequencing project: providing services to taxonomists for standard genome sequencing and annotation.</title>
        <authorList>
            <consortium name="The Broad Institute Genomics Platform"/>
            <consortium name="The Broad Institute Genome Sequencing Center for Infectious Disease"/>
            <person name="Wu L."/>
            <person name="Ma J."/>
        </authorList>
    </citation>
    <scope>NUCLEOTIDE SEQUENCE [LARGE SCALE GENOMIC DNA]</scope>
    <source>
        <strain evidence="8">JCM 18532</strain>
    </source>
</reference>
<dbReference type="Pfam" id="PF00392">
    <property type="entry name" value="GntR"/>
    <property type="match status" value="1"/>
</dbReference>
<dbReference type="PANTHER" id="PTHR46577:SF1">
    <property type="entry name" value="HTH-TYPE TRANSCRIPTIONAL REGULATORY PROTEIN GABR"/>
    <property type="match status" value="1"/>
</dbReference>
<dbReference type="SUPFAM" id="SSF46785">
    <property type="entry name" value="Winged helix' DNA-binding domain"/>
    <property type="match status" value="1"/>
</dbReference>
<evidence type="ECO:0000313" key="8">
    <source>
        <dbReference type="Proteomes" id="UP001499882"/>
    </source>
</evidence>
<evidence type="ECO:0000256" key="2">
    <source>
        <dbReference type="ARBA" id="ARBA00022898"/>
    </source>
</evidence>
<evidence type="ECO:0000256" key="5">
    <source>
        <dbReference type="ARBA" id="ARBA00023163"/>
    </source>
</evidence>
<dbReference type="InterPro" id="IPR051446">
    <property type="entry name" value="HTH_trans_reg/aminotransferase"/>
</dbReference>
<dbReference type="InterPro" id="IPR000524">
    <property type="entry name" value="Tscrpt_reg_HTH_GntR"/>
</dbReference>
<keyword evidence="8" id="KW-1185">Reference proteome</keyword>
<keyword evidence="4" id="KW-0238">DNA-binding</keyword>
<gene>
    <name evidence="7" type="ORF">GCM10023350_40960</name>
</gene>
<dbReference type="GO" id="GO:0008483">
    <property type="term" value="F:transaminase activity"/>
    <property type="evidence" value="ECO:0007669"/>
    <property type="project" value="UniProtKB-KW"/>
</dbReference>
<keyword evidence="7" id="KW-0032">Aminotransferase</keyword>
<dbReference type="CDD" id="cd00609">
    <property type="entry name" value="AAT_like"/>
    <property type="match status" value="1"/>
</dbReference>
<dbReference type="InterPro" id="IPR004839">
    <property type="entry name" value="Aminotransferase_I/II_large"/>
</dbReference>
<keyword evidence="7" id="KW-0808">Transferase</keyword>
<accession>A0ABP8ZB08</accession>
<comment type="similarity">
    <text evidence="1">In the C-terminal section; belongs to the class-I pyridoxal-phosphate-dependent aminotransferase family.</text>
</comment>
<dbReference type="InterPro" id="IPR015424">
    <property type="entry name" value="PyrdxlP-dep_Trfase"/>
</dbReference>
<dbReference type="PROSITE" id="PS50949">
    <property type="entry name" value="HTH_GNTR"/>
    <property type="match status" value="1"/>
</dbReference>
<keyword evidence="2" id="KW-0663">Pyridoxal phosphate</keyword>
<evidence type="ECO:0000256" key="3">
    <source>
        <dbReference type="ARBA" id="ARBA00023015"/>
    </source>
</evidence>
<evidence type="ECO:0000256" key="1">
    <source>
        <dbReference type="ARBA" id="ARBA00005384"/>
    </source>
</evidence>
<dbReference type="InterPro" id="IPR036388">
    <property type="entry name" value="WH-like_DNA-bd_sf"/>
</dbReference>
<comment type="caution">
    <text evidence="7">The sequence shown here is derived from an EMBL/GenBank/DDBJ whole genome shotgun (WGS) entry which is preliminary data.</text>
</comment>
<proteinExistence type="inferred from homology"/>
<sequence length="490" mass="52766">MPRVAASTDLVLDLGADNRPLRERLSGALVRALAQGMLGDGDDMPSTRVLAAHLGISRTLVVGVYEELTASGFLVATPGGGTTVEVGAQAAARAGAMAVIATPTDDPVDEAAQDEPDGPLFDMLPGYPDTSLICHREWRSAWRAAGLEAMQSRDGSRGEINDLRTHHFHPRLRRALADHMRRTRGIVCAPEDIFVFPGVNSALRTLGPLLTGVGSTFAFEDPGYATARRVLAGSGHVVRAVPVGTDGIDVNQLEAGDSAVYVTPAHQFPLGGRLPVDSRANLLDWAVTNDALVFEDDYDGEFRYDVPPMPAIRSMNAGHARVVYLGTASKSISRSLRLAWAVVPEQFRATVRDRLFDEGDSVSSLACSVLSSYIESRGLQKHLLAAQRTYFARRERLTSACRDQLPRLELVGVHAGLHLVLRSRDDYFDDVKVVEGLAGHGLACTALSQYFHTPAHATMHGLVLGYSRLPETQAAPAARVMRDVLYGGSS</sequence>
<dbReference type="RefSeq" id="WP_345528832.1">
    <property type="nucleotide sequence ID" value="NZ_BAABKN010000026.1"/>
</dbReference>
<evidence type="ECO:0000259" key="6">
    <source>
        <dbReference type="PROSITE" id="PS50949"/>
    </source>
</evidence>
<feature type="domain" description="HTH gntR-type" evidence="6">
    <location>
        <begin position="19"/>
        <end position="87"/>
    </location>
</feature>
<keyword evidence="5" id="KW-0804">Transcription</keyword>
<dbReference type="Pfam" id="PF00155">
    <property type="entry name" value="Aminotran_1_2"/>
    <property type="match status" value="1"/>
</dbReference>
<dbReference type="PANTHER" id="PTHR46577">
    <property type="entry name" value="HTH-TYPE TRANSCRIPTIONAL REGULATORY PROTEIN GABR"/>
    <property type="match status" value="1"/>
</dbReference>
<keyword evidence="3" id="KW-0805">Transcription regulation</keyword>
<dbReference type="Gene3D" id="3.40.640.10">
    <property type="entry name" value="Type I PLP-dependent aspartate aminotransferase-like (Major domain)"/>
    <property type="match status" value="1"/>
</dbReference>
<evidence type="ECO:0000313" key="7">
    <source>
        <dbReference type="EMBL" id="GAA4751477.1"/>
    </source>
</evidence>